<protein>
    <recommendedName>
        <fullName evidence="2">Zinc knuckle CX2CX4HX4C domain-containing protein</fullName>
    </recommendedName>
</protein>
<dbReference type="Pfam" id="PF14392">
    <property type="entry name" value="zf-CCHC_4"/>
    <property type="match status" value="1"/>
</dbReference>
<sequence>MEEGLIQKLQTFSFTEEEDVAIDFGIDDIAEGLEECALSVYAKILTDKFVNSIALKNTMSRDGETHFALFQYERLPQMCFHCGKTRHTVKQCTGLLEIVKKDKGIENQYGAWLNATVTKSRLVLRHRNESGVSKIMSVVSDPTTFFRLDYGCSQRDSMRVVRPEIRESNQREPNEKEGTR</sequence>
<comment type="caution">
    <text evidence="3">The sequence shown here is derived from an EMBL/GenBank/DDBJ whole genome shotgun (WGS) entry which is preliminary data.</text>
</comment>
<reference evidence="3 4" key="1">
    <citation type="submission" date="2024-02" db="EMBL/GenBank/DDBJ databases">
        <authorList>
            <person name="Vignale AGUSTIN F."/>
            <person name="Sosa J E."/>
            <person name="Modenutti C."/>
        </authorList>
    </citation>
    <scope>NUCLEOTIDE SEQUENCE [LARGE SCALE GENOMIC DNA]</scope>
</reference>
<keyword evidence="4" id="KW-1185">Reference proteome</keyword>
<evidence type="ECO:0000313" key="4">
    <source>
        <dbReference type="Proteomes" id="UP001642360"/>
    </source>
</evidence>
<dbReference type="AlphaFoldDB" id="A0ABC8SUD2"/>
<name>A0ABC8SUD2_9AQUA</name>
<feature type="domain" description="Zinc knuckle CX2CX4HX4C" evidence="2">
    <location>
        <begin position="63"/>
        <end position="93"/>
    </location>
</feature>
<accession>A0ABC8SUD2</accession>
<dbReference type="InterPro" id="IPR025836">
    <property type="entry name" value="Zn_knuckle_CX2CX4HX4C"/>
</dbReference>
<dbReference type="Proteomes" id="UP001642360">
    <property type="component" value="Unassembled WGS sequence"/>
</dbReference>
<organism evidence="3 4">
    <name type="scientific">Ilex paraguariensis</name>
    <name type="common">yerba mate</name>
    <dbReference type="NCBI Taxonomy" id="185542"/>
    <lineage>
        <taxon>Eukaryota</taxon>
        <taxon>Viridiplantae</taxon>
        <taxon>Streptophyta</taxon>
        <taxon>Embryophyta</taxon>
        <taxon>Tracheophyta</taxon>
        <taxon>Spermatophyta</taxon>
        <taxon>Magnoliopsida</taxon>
        <taxon>eudicotyledons</taxon>
        <taxon>Gunneridae</taxon>
        <taxon>Pentapetalae</taxon>
        <taxon>asterids</taxon>
        <taxon>campanulids</taxon>
        <taxon>Aquifoliales</taxon>
        <taxon>Aquifoliaceae</taxon>
        <taxon>Ilex</taxon>
    </lineage>
</organism>
<evidence type="ECO:0000256" key="1">
    <source>
        <dbReference type="SAM" id="MobiDB-lite"/>
    </source>
</evidence>
<proteinExistence type="predicted"/>
<evidence type="ECO:0000259" key="2">
    <source>
        <dbReference type="Pfam" id="PF14392"/>
    </source>
</evidence>
<evidence type="ECO:0000313" key="3">
    <source>
        <dbReference type="EMBL" id="CAK9160523.1"/>
    </source>
</evidence>
<gene>
    <name evidence="3" type="ORF">ILEXP_LOCUS29293</name>
</gene>
<feature type="region of interest" description="Disordered" evidence="1">
    <location>
        <begin position="161"/>
        <end position="180"/>
    </location>
</feature>
<dbReference type="EMBL" id="CAUOFW020003536">
    <property type="protein sequence ID" value="CAK9160523.1"/>
    <property type="molecule type" value="Genomic_DNA"/>
</dbReference>